<gene>
    <name evidence="4" type="ORF">NK118_10955</name>
</gene>
<feature type="compositionally biased region" description="Low complexity" evidence="2">
    <location>
        <begin position="78"/>
        <end position="89"/>
    </location>
</feature>
<feature type="domain" description="J" evidence="3">
    <location>
        <begin position="4"/>
        <end position="71"/>
    </location>
</feature>
<dbReference type="PANTHER" id="PTHR24074">
    <property type="entry name" value="CO-CHAPERONE PROTEIN DJLA"/>
    <property type="match status" value="1"/>
</dbReference>
<dbReference type="InterPro" id="IPR011990">
    <property type="entry name" value="TPR-like_helical_dom_sf"/>
</dbReference>
<proteinExistence type="predicted"/>
<dbReference type="Gene3D" id="1.10.287.110">
    <property type="entry name" value="DnaJ domain"/>
    <property type="match status" value="1"/>
</dbReference>
<protein>
    <submittedName>
        <fullName evidence="4">DnaJ domain-containing protein</fullName>
    </submittedName>
</protein>
<dbReference type="InterPro" id="IPR036869">
    <property type="entry name" value="J_dom_sf"/>
</dbReference>
<sequence>MVNDPYSVLGIQRGASKEEIKKAYRKKAKEYHPDLHPNDPTAADKMNEVNEAYDMLSNPEKYERRQQESSGYGGGNPYGRNPYGQNPYGQDPFGQSTTGEGGFYGFDFEDLFGFGGRRQEMPKPSRQASDSEAIRKVVDLIWSGRYDLAMQYLNTIASTQRNGRWYFLSALTNHGLGNRINALSQIQMALQLEPGNREYMQAYNILKQTGNAYQSSSRSYGSAASGMQTYCTSLCALQFLCMFCRC</sequence>
<dbReference type="InterPro" id="IPR050817">
    <property type="entry name" value="DjlA_DnaK_co-chaperone"/>
</dbReference>
<feature type="region of interest" description="Disordered" evidence="2">
    <location>
        <begin position="28"/>
        <end position="96"/>
    </location>
</feature>
<dbReference type="Pfam" id="PF00226">
    <property type="entry name" value="DnaJ"/>
    <property type="match status" value="1"/>
</dbReference>
<keyword evidence="5" id="KW-1185">Reference proteome</keyword>
<evidence type="ECO:0000313" key="4">
    <source>
        <dbReference type="EMBL" id="MCP1110771.1"/>
    </source>
</evidence>
<dbReference type="SUPFAM" id="SSF48452">
    <property type="entry name" value="TPR-like"/>
    <property type="match status" value="1"/>
</dbReference>
<dbReference type="SUPFAM" id="SSF46565">
    <property type="entry name" value="Chaperone J-domain"/>
    <property type="match status" value="1"/>
</dbReference>
<organism evidence="4 5">
    <name type="scientific">Ohessyouella blattaphilus</name>
    <dbReference type="NCBI Taxonomy" id="2949333"/>
    <lineage>
        <taxon>Bacteria</taxon>
        <taxon>Bacillati</taxon>
        <taxon>Bacillota</taxon>
        <taxon>Clostridia</taxon>
        <taxon>Lachnospirales</taxon>
        <taxon>Lachnospiraceae</taxon>
        <taxon>Ohessyouella</taxon>
    </lineage>
</organism>
<accession>A0ABT1EJ91</accession>
<comment type="caution">
    <text evidence="4">The sequence shown here is derived from an EMBL/GenBank/DDBJ whole genome shotgun (WGS) entry which is preliminary data.</text>
</comment>
<evidence type="ECO:0000259" key="3">
    <source>
        <dbReference type="PROSITE" id="PS50076"/>
    </source>
</evidence>
<dbReference type="CDD" id="cd06257">
    <property type="entry name" value="DnaJ"/>
    <property type="match status" value="1"/>
</dbReference>
<dbReference type="InterPro" id="IPR001623">
    <property type="entry name" value="DnaJ_domain"/>
</dbReference>
<keyword evidence="1" id="KW-0235">DNA replication</keyword>
<dbReference type="EMBL" id="JAMZFV010000017">
    <property type="protein sequence ID" value="MCP1110771.1"/>
    <property type="molecule type" value="Genomic_DNA"/>
</dbReference>
<evidence type="ECO:0000256" key="1">
    <source>
        <dbReference type="ARBA" id="ARBA00022705"/>
    </source>
</evidence>
<dbReference type="PRINTS" id="PR00625">
    <property type="entry name" value="JDOMAIN"/>
</dbReference>
<dbReference type="SMART" id="SM00271">
    <property type="entry name" value="DnaJ"/>
    <property type="match status" value="1"/>
</dbReference>
<evidence type="ECO:0000313" key="5">
    <source>
        <dbReference type="Proteomes" id="UP001523565"/>
    </source>
</evidence>
<reference evidence="4 5" key="1">
    <citation type="journal article" date="2022" name="Genome Biol. Evol.">
        <title>Host diet, physiology and behaviors set the stage for Lachnospiraceae cladogenesis.</title>
        <authorList>
            <person name="Vera-Ponce De Leon A."/>
            <person name="Schneider M."/>
            <person name="Jahnes B.C."/>
            <person name="Sadowski V."/>
            <person name="Camuy-Velez L.A."/>
            <person name="Duan J."/>
            <person name="Sabree Z.L."/>
        </authorList>
    </citation>
    <scope>NUCLEOTIDE SEQUENCE [LARGE SCALE GENOMIC DNA]</scope>
    <source>
        <strain evidence="4 5">PAL227</strain>
    </source>
</reference>
<dbReference type="PROSITE" id="PS50076">
    <property type="entry name" value="DNAJ_2"/>
    <property type="match status" value="1"/>
</dbReference>
<name>A0ABT1EJ91_9FIRM</name>
<dbReference type="Proteomes" id="UP001523565">
    <property type="component" value="Unassembled WGS sequence"/>
</dbReference>
<evidence type="ECO:0000256" key="2">
    <source>
        <dbReference type="SAM" id="MobiDB-lite"/>
    </source>
</evidence>
<dbReference type="Gene3D" id="1.25.40.10">
    <property type="entry name" value="Tetratricopeptide repeat domain"/>
    <property type="match status" value="1"/>
</dbReference>
<dbReference type="RefSeq" id="WP_262069651.1">
    <property type="nucleotide sequence ID" value="NZ_JAMXOC010000017.1"/>
</dbReference>